<dbReference type="InterPro" id="IPR007197">
    <property type="entry name" value="rSAM"/>
</dbReference>
<feature type="domain" description="4Fe-4S ferredoxin-type" evidence="10">
    <location>
        <begin position="48"/>
        <end position="78"/>
    </location>
</feature>
<feature type="domain" description="4Fe-4S ferredoxin-type" evidence="10">
    <location>
        <begin position="81"/>
        <end position="110"/>
    </location>
</feature>
<proteinExistence type="inferred from homology"/>
<feature type="domain" description="Radical SAM core" evidence="11">
    <location>
        <begin position="17"/>
        <end position="303"/>
    </location>
</feature>
<dbReference type="KEGG" id="csep:CP523_00255"/>
<evidence type="ECO:0000256" key="4">
    <source>
        <dbReference type="ARBA" id="ARBA00022691"/>
    </source>
</evidence>
<dbReference type="GO" id="GO:0051539">
    <property type="term" value="F:4 iron, 4 sulfur cluster binding"/>
    <property type="evidence" value="ECO:0007669"/>
    <property type="project" value="UniProtKB-KW"/>
</dbReference>
<keyword evidence="12" id="KW-0670">Pyruvate</keyword>
<keyword evidence="3" id="KW-0004">4Fe-4S</keyword>
<reference evidence="12 14" key="1">
    <citation type="submission" date="2017-09" db="EMBL/GenBank/DDBJ databases">
        <authorList>
            <person name="Thomas P."/>
            <person name="Seyboldt C."/>
        </authorList>
    </citation>
    <scope>NUCLEOTIDE SEQUENCE [LARGE SCALE GENOMIC DNA]</scope>
    <source>
        <strain evidence="12 14">DSM 7534</strain>
    </source>
</reference>
<keyword evidence="7" id="KW-0408">Iron</keyword>
<dbReference type="RefSeq" id="WP_120140394.1">
    <property type="nucleotide sequence ID" value="NZ_CP023671.1"/>
</dbReference>
<protein>
    <submittedName>
        <fullName evidence="13">Glycyl-radical enzyme activating protein</fullName>
    </submittedName>
    <submittedName>
        <fullName evidence="12">Pyruvate formate lyase-activating protein</fullName>
    </submittedName>
</protein>
<dbReference type="InterPro" id="IPR017900">
    <property type="entry name" value="4Fe4S_Fe_S_CS"/>
</dbReference>
<evidence type="ECO:0000259" key="10">
    <source>
        <dbReference type="PROSITE" id="PS51379"/>
    </source>
</evidence>
<dbReference type="SUPFAM" id="SSF54862">
    <property type="entry name" value="4Fe-4S ferredoxins"/>
    <property type="match status" value="1"/>
</dbReference>
<dbReference type="GO" id="GO:0016491">
    <property type="term" value="F:oxidoreductase activity"/>
    <property type="evidence" value="ECO:0007669"/>
    <property type="project" value="UniProtKB-KW"/>
</dbReference>
<dbReference type="SFLD" id="SFLDG01066">
    <property type="entry name" value="organic_radical-activating_enz"/>
    <property type="match status" value="1"/>
</dbReference>
<keyword evidence="5" id="KW-0479">Metal-binding</keyword>
<evidence type="ECO:0000256" key="5">
    <source>
        <dbReference type="ARBA" id="ARBA00022723"/>
    </source>
</evidence>
<keyword evidence="8" id="KW-0411">Iron-sulfur</keyword>
<dbReference type="GO" id="GO:0016829">
    <property type="term" value="F:lyase activity"/>
    <property type="evidence" value="ECO:0007669"/>
    <property type="project" value="UniProtKB-KW"/>
</dbReference>
<dbReference type="PIRSF" id="PIRSF000371">
    <property type="entry name" value="PFL_act_enz"/>
    <property type="match status" value="1"/>
</dbReference>
<dbReference type="InterPro" id="IPR040074">
    <property type="entry name" value="BssD/PflA/YjjW"/>
</dbReference>
<evidence type="ECO:0000256" key="6">
    <source>
        <dbReference type="ARBA" id="ARBA00023002"/>
    </source>
</evidence>
<evidence type="ECO:0000313" key="14">
    <source>
        <dbReference type="Proteomes" id="UP000280586"/>
    </source>
</evidence>
<keyword evidence="12" id="KW-0456">Lyase</keyword>
<evidence type="ECO:0000313" key="13">
    <source>
        <dbReference type="EMBL" id="USR99554.1"/>
    </source>
</evidence>
<gene>
    <name evidence="12" type="ORF">CP523_00255</name>
    <name evidence="13" type="ORF">NH397_08540</name>
</gene>
<dbReference type="Pfam" id="PF04055">
    <property type="entry name" value="Radical_SAM"/>
    <property type="match status" value="1"/>
</dbReference>
<dbReference type="PROSITE" id="PS51918">
    <property type="entry name" value="RADICAL_SAM"/>
    <property type="match status" value="1"/>
</dbReference>
<dbReference type="PANTHER" id="PTHR30352:SF4">
    <property type="entry name" value="PYRUVATE FORMATE-LYASE 2-ACTIVATING ENZYME"/>
    <property type="match status" value="1"/>
</dbReference>
<comment type="similarity">
    <text evidence="2">Belongs to the organic radical-activating enzymes family.</text>
</comment>
<dbReference type="Proteomes" id="UP000280586">
    <property type="component" value="Chromosome"/>
</dbReference>
<dbReference type="PROSITE" id="PS51379">
    <property type="entry name" value="4FE4S_FER_2"/>
    <property type="match status" value="2"/>
</dbReference>
<dbReference type="PROSITE" id="PS00198">
    <property type="entry name" value="4FE4S_FER_1"/>
    <property type="match status" value="2"/>
</dbReference>
<dbReference type="InterPro" id="IPR058240">
    <property type="entry name" value="rSAM_sf"/>
</dbReference>
<reference evidence="13" key="2">
    <citation type="submission" date="2022-06" db="EMBL/GenBank/DDBJ databases">
        <authorList>
            <person name="Holder M.E."/>
            <person name="Ajami N.J."/>
            <person name="Petrosino J.F."/>
        </authorList>
    </citation>
    <scope>NUCLEOTIDE SEQUENCE</scope>
    <source>
        <strain evidence="13">RMA 8861</strain>
    </source>
</reference>
<dbReference type="EMBL" id="CP023671">
    <property type="protein sequence ID" value="AYE32991.1"/>
    <property type="molecule type" value="Genomic_DNA"/>
</dbReference>
<dbReference type="Proteomes" id="UP001055437">
    <property type="component" value="Chromosome"/>
</dbReference>
<dbReference type="InterPro" id="IPR001989">
    <property type="entry name" value="Radical_activat_CS"/>
</dbReference>
<dbReference type="AlphaFoldDB" id="A0A9N7JJD2"/>
<evidence type="ECO:0000256" key="1">
    <source>
        <dbReference type="ARBA" id="ARBA00001966"/>
    </source>
</evidence>
<dbReference type="InterPro" id="IPR017896">
    <property type="entry name" value="4Fe4S_Fe-S-bd"/>
</dbReference>
<evidence type="ECO:0000256" key="9">
    <source>
        <dbReference type="ARBA" id="ARBA00047365"/>
    </source>
</evidence>
<dbReference type="Pfam" id="PF13353">
    <property type="entry name" value="Fer4_12"/>
    <property type="match status" value="1"/>
</dbReference>
<comment type="cofactor">
    <cofactor evidence="1">
        <name>[4Fe-4S] cluster</name>
        <dbReference type="ChEBI" id="CHEBI:49883"/>
    </cofactor>
</comment>
<dbReference type="SFLD" id="SFLDG01118">
    <property type="entry name" value="activating_enzymes__group_2"/>
    <property type="match status" value="1"/>
</dbReference>
<dbReference type="PROSITE" id="PS01087">
    <property type="entry name" value="RADICAL_ACTIVATING"/>
    <property type="match status" value="1"/>
</dbReference>
<dbReference type="InterPro" id="IPR012839">
    <property type="entry name" value="Organic_radical_activase"/>
</dbReference>
<comment type="catalytic activity">
    <reaction evidence="9">
        <text>glycyl-[protein] + reduced [flavodoxin] + S-adenosyl-L-methionine = glycin-2-yl radical-[protein] + semiquinone [flavodoxin] + 5'-deoxyadenosine + L-methionine + H(+)</text>
        <dbReference type="Rhea" id="RHEA:61976"/>
        <dbReference type="Rhea" id="RHEA-COMP:10622"/>
        <dbReference type="Rhea" id="RHEA-COMP:14480"/>
        <dbReference type="Rhea" id="RHEA-COMP:15993"/>
        <dbReference type="Rhea" id="RHEA-COMP:15994"/>
        <dbReference type="ChEBI" id="CHEBI:15378"/>
        <dbReference type="ChEBI" id="CHEBI:17319"/>
        <dbReference type="ChEBI" id="CHEBI:29947"/>
        <dbReference type="ChEBI" id="CHEBI:32722"/>
        <dbReference type="ChEBI" id="CHEBI:57618"/>
        <dbReference type="ChEBI" id="CHEBI:57844"/>
        <dbReference type="ChEBI" id="CHEBI:59789"/>
        <dbReference type="ChEBI" id="CHEBI:140311"/>
    </reaction>
</comment>
<name>A0A9N7JJD2_CLOSE</name>
<dbReference type="InterPro" id="IPR034457">
    <property type="entry name" value="Organic_radical-activating"/>
</dbReference>
<evidence type="ECO:0000313" key="15">
    <source>
        <dbReference type="Proteomes" id="UP001055437"/>
    </source>
</evidence>
<keyword evidence="6" id="KW-0560">Oxidoreductase</keyword>
<dbReference type="EMBL" id="CP099799">
    <property type="protein sequence ID" value="USR99554.1"/>
    <property type="molecule type" value="Genomic_DNA"/>
</dbReference>
<evidence type="ECO:0000313" key="12">
    <source>
        <dbReference type="EMBL" id="AYE32991.1"/>
    </source>
</evidence>
<dbReference type="NCBIfam" id="TIGR02494">
    <property type="entry name" value="PFLE_PFLC"/>
    <property type="match status" value="1"/>
</dbReference>
<dbReference type="SFLD" id="SFLDS00029">
    <property type="entry name" value="Radical_SAM"/>
    <property type="match status" value="1"/>
</dbReference>
<keyword evidence="15" id="KW-1185">Reference proteome</keyword>
<organism evidence="12 14">
    <name type="scientific">Clostridium septicum</name>
    <dbReference type="NCBI Taxonomy" id="1504"/>
    <lineage>
        <taxon>Bacteria</taxon>
        <taxon>Bacillati</taxon>
        <taxon>Bacillota</taxon>
        <taxon>Clostridia</taxon>
        <taxon>Eubacteriales</taxon>
        <taxon>Clostridiaceae</taxon>
        <taxon>Clostridium</taxon>
    </lineage>
</organism>
<accession>A0A9N7JJD2</accession>
<keyword evidence="4" id="KW-0949">S-adenosyl-L-methionine</keyword>
<evidence type="ECO:0000256" key="7">
    <source>
        <dbReference type="ARBA" id="ARBA00023004"/>
    </source>
</evidence>
<sequence length="306" mass="34398">MTCEKGIIFNIQRFSIHDGPGIRTVVFLKGCPLHCPWCSNPESQNNNIQITWDKNKCINCEKCIDICPTKSLSNIIKDGNKIISVNEKTCVGCLKCKNECPQSAISYEGEFKDVDEIINEVMKDDVFYDESGGGVTISGGEVLQQAEFAMQLLKKAHENGLHTASETTCYTDFETFKRFIENLDLLLCDIKHYDSNKHRDVVGVSLENIQKNIKYAIDCGLDVIGRIPIIPGFNFSIKDAIGLSDALINLGINKVNLLPFHQFGENKYTLLNKTYNMSDVDALKKDDPKFLEFVSIFKEKGLDVSF</sequence>
<evidence type="ECO:0000259" key="11">
    <source>
        <dbReference type="PROSITE" id="PS51918"/>
    </source>
</evidence>
<evidence type="ECO:0000256" key="2">
    <source>
        <dbReference type="ARBA" id="ARBA00009777"/>
    </source>
</evidence>
<evidence type="ECO:0000256" key="3">
    <source>
        <dbReference type="ARBA" id="ARBA00022485"/>
    </source>
</evidence>
<evidence type="ECO:0000256" key="8">
    <source>
        <dbReference type="ARBA" id="ARBA00023014"/>
    </source>
</evidence>
<dbReference type="PANTHER" id="PTHR30352">
    <property type="entry name" value="PYRUVATE FORMATE-LYASE-ACTIVATING ENZYME"/>
    <property type="match status" value="1"/>
</dbReference>
<dbReference type="SUPFAM" id="SSF102114">
    <property type="entry name" value="Radical SAM enzymes"/>
    <property type="match status" value="1"/>
</dbReference>
<dbReference type="Gene3D" id="3.30.70.20">
    <property type="match status" value="1"/>
</dbReference>
<dbReference type="GO" id="GO:0046872">
    <property type="term" value="F:metal ion binding"/>
    <property type="evidence" value="ECO:0007669"/>
    <property type="project" value="UniProtKB-KW"/>
</dbReference>
<dbReference type="GeneID" id="303559105"/>
<dbReference type="Gene3D" id="3.80.30.10">
    <property type="entry name" value="pyruvate-formate lyase- activating enzyme"/>
    <property type="match status" value="1"/>
</dbReference>